<dbReference type="PANTHER" id="PTHR21555:SF0">
    <property type="entry name" value="SPECIFICALLY ANDROGEN-REGULATED GENE PROTEIN"/>
    <property type="match status" value="1"/>
</dbReference>
<feature type="region of interest" description="Disordered" evidence="1">
    <location>
        <begin position="244"/>
        <end position="287"/>
    </location>
</feature>
<feature type="region of interest" description="Disordered" evidence="1">
    <location>
        <begin position="306"/>
        <end position="327"/>
    </location>
</feature>
<comment type="caution">
    <text evidence="2">The sequence shown here is derived from an EMBL/GenBank/DDBJ whole genome shotgun (WGS) entry which is preliminary data.</text>
</comment>
<feature type="compositionally biased region" description="Low complexity" evidence="1">
    <location>
        <begin position="434"/>
        <end position="452"/>
    </location>
</feature>
<reference evidence="2 3" key="1">
    <citation type="submission" date="2024-06" db="EMBL/GenBank/DDBJ databases">
        <authorList>
            <person name="Pan Q."/>
            <person name="Wen M."/>
            <person name="Jouanno E."/>
            <person name="Zahm M."/>
            <person name="Klopp C."/>
            <person name="Cabau C."/>
            <person name="Louis A."/>
            <person name="Berthelot C."/>
            <person name="Parey E."/>
            <person name="Roest Crollius H."/>
            <person name="Montfort J."/>
            <person name="Robinson-Rechavi M."/>
            <person name="Bouchez O."/>
            <person name="Lampietro C."/>
            <person name="Lopez Roques C."/>
            <person name="Donnadieu C."/>
            <person name="Postlethwait J."/>
            <person name="Bobe J."/>
            <person name="Verreycken H."/>
            <person name="Guiguen Y."/>
        </authorList>
    </citation>
    <scope>NUCLEOTIDE SEQUENCE [LARGE SCALE GENOMIC DNA]</scope>
    <source>
        <strain evidence="2">Up_M1</strain>
        <tissue evidence="2">Testis</tissue>
    </source>
</reference>
<accession>A0ABD0Y5B2</accession>
<dbReference type="Pfam" id="PF15385">
    <property type="entry name" value="SARG"/>
    <property type="match status" value="2"/>
</dbReference>
<dbReference type="PANTHER" id="PTHR21555">
    <property type="entry name" value="SPECIFICALLY ANDROGEN-REGULATED GENE PROTEIN"/>
    <property type="match status" value="1"/>
</dbReference>
<evidence type="ECO:0000313" key="3">
    <source>
        <dbReference type="Proteomes" id="UP001557470"/>
    </source>
</evidence>
<protein>
    <recommendedName>
        <fullName evidence="4">Specifically androgen-regulated gene protein</fullName>
    </recommendedName>
</protein>
<evidence type="ECO:0008006" key="4">
    <source>
        <dbReference type="Google" id="ProtNLM"/>
    </source>
</evidence>
<dbReference type="Proteomes" id="UP001557470">
    <property type="component" value="Unassembled WGS sequence"/>
</dbReference>
<feature type="region of interest" description="Disordered" evidence="1">
    <location>
        <begin position="417"/>
        <end position="637"/>
    </location>
</feature>
<feature type="compositionally biased region" description="Pro residues" evidence="1">
    <location>
        <begin position="453"/>
        <end position="465"/>
    </location>
</feature>
<evidence type="ECO:0000313" key="2">
    <source>
        <dbReference type="EMBL" id="KAL1021061.1"/>
    </source>
</evidence>
<dbReference type="AlphaFoldDB" id="A0ABD0Y5B2"/>
<name>A0ABD0Y5B2_UMBPY</name>
<proteinExistence type="predicted"/>
<organism evidence="2 3">
    <name type="scientific">Umbra pygmaea</name>
    <name type="common">Eastern mudminnow</name>
    <dbReference type="NCBI Taxonomy" id="75934"/>
    <lineage>
        <taxon>Eukaryota</taxon>
        <taxon>Metazoa</taxon>
        <taxon>Chordata</taxon>
        <taxon>Craniata</taxon>
        <taxon>Vertebrata</taxon>
        <taxon>Euteleostomi</taxon>
        <taxon>Actinopterygii</taxon>
        <taxon>Neopterygii</taxon>
        <taxon>Teleostei</taxon>
        <taxon>Protacanthopterygii</taxon>
        <taxon>Esociformes</taxon>
        <taxon>Umbridae</taxon>
        <taxon>Umbra</taxon>
    </lineage>
</organism>
<keyword evidence="3" id="KW-1185">Reference proteome</keyword>
<feature type="compositionally biased region" description="Pro residues" evidence="1">
    <location>
        <begin position="543"/>
        <end position="556"/>
    </location>
</feature>
<dbReference type="EMBL" id="JAGEUA010000001">
    <property type="protein sequence ID" value="KAL1021061.1"/>
    <property type="molecule type" value="Genomic_DNA"/>
</dbReference>
<feature type="compositionally biased region" description="Pro residues" evidence="1">
    <location>
        <begin position="475"/>
        <end position="498"/>
    </location>
</feature>
<sequence>MPKSDTWPGGVAMEPLINMDSAESCDSVASINSSLNDDSLEHLSAEERASLMFLVSTIESLEKEEDSGLSNYEPDPGHLASKHSQLPMAPSRLEDISHKNHNSGIDQTTVQVPTPLPANGLAHTQLNATGANTHPKVPEAEFSAPGKAVQSTPPVTAAVIKALAKAEAKAVQSSSPEAVTYLQSQITEPTFPKVVKDFHSPEIETVPRFFEAFDPATNSQIDRTISTPLPTVVSVDNMPEGISVDSKPSKHHASAPLELDVIPIPPPTDFRDNEPEKSGHPVPAEQRGPLTYNELEHLRRNVSVKKGPTAPAGVQETTPSKPLVGRPVPVSINTQPSLLASTISSPEALEPKTPPAVATKPKLPANIIMKSHKSDCPPGPHQTMPIDRSSDPQVVRMEALRMLGLLKSDEVDAGPVVSPKSWKSYASPTPPRSPAASHTHTTVQIPTQTPAITPAPPTASAPPTAPTQNITPSPATIPTPPSSTAPPPTPVIPPPIISAPPTTKSLAPPYNRAPPTTSAPINILAPVPAPAQFSDNARSSPLSTPPTPPKHCPPPVGTKSASLERSGVGLSGYMDRNPSLKANQIPSVPVFPGNSRTSRRRPASLGTGKDFVNVQAEASHPKPGHGDTQNKLPRAQGISVLICPKSKTGEDRREALKKLGLLRD</sequence>
<dbReference type="InterPro" id="IPR026152">
    <property type="entry name" value="SARG"/>
</dbReference>
<evidence type="ECO:0000256" key="1">
    <source>
        <dbReference type="SAM" id="MobiDB-lite"/>
    </source>
</evidence>
<feature type="compositionally biased region" description="Basic and acidic residues" evidence="1">
    <location>
        <begin position="269"/>
        <end position="279"/>
    </location>
</feature>
<gene>
    <name evidence="2" type="ORF">UPYG_G00008200</name>
</gene>
<feature type="region of interest" description="Disordered" evidence="1">
    <location>
        <begin position="63"/>
        <end position="84"/>
    </location>
</feature>